<evidence type="ECO:0000313" key="2">
    <source>
        <dbReference type="Proteomes" id="UP000483820"/>
    </source>
</evidence>
<accession>A0A6A5HML2</accession>
<reference evidence="1 2" key="1">
    <citation type="submission" date="2019-12" db="EMBL/GenBank/DDBJ databases">
        <title>Chromosome-level assembly of the Caenorhabditis remanei genome.</title>
        <authorList>
            <person name="Teterina A.A."/>
            <person name="Willis J.H."/>
            <person name="Phillips P.C."/>
        </authorList>
    </citation>
    <scope>NUCLEOTIDE SEQUENCE [LARGE SCALE GENOMIC DNA]</scope>
    <source>
        <strain evidence="1 2">PX506</strain>
        <tissue evidence="1">Whole organism</tissue>
    </source>
</reference>
<sequence>MSKRPNSDDIMSDAKQVAIAIATQQLLSQARRANRQQQPRECFFCSSNNHKEDQCDQPNTKLYKFRKIHENNRCIICLGQTTGNHTIRTCRKLRYPENLCSNMECKQMVIIHNHSICLNDQLPQTAQPPPKQSKK</sequence>
<gene>
    <name evidence="1" type="ORF">GCK72_007606</name>
</gene>
<dbReference type="RefSeq" id="XP_003107230.2">
    <property type="nucleotide sequence ID" value="XM_003107182.2"/>
</dbReference>
<dbReference type="KEGG" id="crq:GCK72_007606"/>
<dbReference type="Proteomes" id="UP000483820">
    <property type="component" value="Chromosome II"/>
</dbReference>
<proteinExistence type="predicted"/>
<organism evidence="1 2">
    <name type="scientific">Caenorhabditis remanei</name>
    <name type="common">Caenorhabditis vulgaris</name>
    <dbReference type="NCBI Taxonomy" id="31234"/>
    <lineage>
        <taxon>Eukaryota</taxon>
        <taxon>Metazoa</taxon>
        <taxon>Ecdysozoa</taxon>
        <taxon>Nematoda</taxon>
        <taxon>Chromadorea</taxon>
        <taxon>Rhabditida</taxon>
        <taxon>Rhabditina</taxon>
        <taxon>Rhabditomorpha</taxon>
        <taxon>Rhabditoidea</taxon>
        <taxon>Rhabditidae</taxon>
        <taxon>Peloderinae</taxon>
        <taxon>Caenorhabditis</taxon>
    </lineage>
</organism>
<protein>
    <submittedName>
        <fullName evidence="1">Uncharacterized protein</fullName>
    </submittedName>
</protein>
<dbReference type="AlphaFoldDB" id="A0A6A5HML2"/>
<comment type="caution">
    <text evidence="1">The sequence shown here is derived from an EMBL/GenBank/DDBJ whole genome shotgun (WGS) entry which is preliminary data.</text>
</comment>
<dbReference type="GeneID" id="9804895"/>
<name>A0A6A5HML2_CAERE</name>
<dbReference type="CTD" id="9804895"/>
<dbReference type="EMBL" id="WUAV01000002">
    <property type="protein sequence ID" value="KAF1767647.1"/>
    <property type="molecule type" value="Genomic_DNA"/>
</dbReference>
<evidence type="ECO:0000313" key="1">
    <source>
        <dbReference type="EMBL" id="KAF1767647.1"/>
    </source>
</evidence>